<sequence length="769" mass="89543">MAQDVSTKKVHSQLEGGAEDRPLRDVLKKKKDEENLENQLLRALGENDASNCWELLKRNHETVRSEYKKFQDDCNEANKKEQQREGRFHCDCKCSNSEPQRSEEDSINDETKLNWIKILSNPLFIGLEWLWRTGSHCQCKFCEEDRKLVGKEKKKKEDVIESSLHDAYLLDETSSLKHYNSRDVYRESAEAYETFAVGVLEKAAQNELYLIMDIKGEGCLLKNNPNQHRNFIQSLSLLKSAVNKGRKKFVSSPRCQAILDAIIFYKMRDWQDKSMAKKFFWSLLQFVVILLLTPLFYVFARPPMKIWRRLSDIEWLACVEKLYEHPYNKFANHISFYIVFLGLLFASTFGFEHEYRTSTTGLSSIDYAVLFFLVGFLLQEIWEVSKQGFRIYISKWWNVVDTITFLTLLAAYTVWLSTWLSVYKEWQPRKNAFIVADVLYASATVLAFFHLAHAFQVSSTLGPLQLSLYRMLKDVAKFLFIFLMLFIAFATGLIKIYSYYVVSQAKLREEGESKFQDFHPYAEHEITFISLVWLLVGYVEEDKIRVDDPAFYLTQLFGRLGFLIYLVCTVIVALNMLIAMMNNSFDRVMGDEDKEWKFSRAQMWLEYIDKGNAIPVPFNLLYYTSFVLTFVFWITTLCCRCKCNKKKQRDEGRRTVEMQASPKPTRAEENVEEGNPQQINKEQGSEDQTSCYSFASCICHGCFCCCKPETENKREETSGYSFASCICHGCSCYWKPEIEYSRGEERGKAIASSVEKYLKQIMTPQHGGL</sequence>
<evidence type="ECO:0000256" key="6">
    <source>
        <dbReference type="ARBA" id="ARBA00023136"/>
    </source>
</evidence>
<dbReference type="PANTHER" id="PTHR10117">
    <property type="entry name" value="TRANSIENT RECEPTOR POTENTIAL CHANNEL"/>
    <property type="match status" value="1"/>
</dbReference>
<protein>
    <recommendedName>
        <fullName evidence="10">Ion transport domain-containing protein</fullName>
    </recommendedName>
</protein>
<feature type="transmembrane region" description="Helical" evidence="9">
    <location>
        <begin position="279"/>
        <end position="300"/>
    </location>
</feature>
<evidence type="ECO:0000256" key="1">
    <source>
        <dbReference type="ARBA" id="ARBA00004141"/>
    </source>
</evidence>
<feature type="transmembrane region" description="Helical" evidence="9">
    <location>
        <begin position="478"/>
        <end position="501"/>
    </location>
</feature>
<keyword evidence="5" id="KW-0406">Ion transport</keyword>
<dbReference type="InterPro" id="IPR002153">
    <property type="entry name" value="TRPC_channel"/>
</dbReference>
<evidence type="ECO:0000256" key="3">
    <source>
        <dbReference type="ARBA" id="ARBA00022692"/>
    </source>
</evidence>
<feature type="transmembrane region" description="Helical" evidence="9">
    <location>
        <begin position="399"/>
        <end position="420"/>
    </location>
</feature>
<keyword evidence="12" id="KW-1185">Reference proteome</keyword>
<dbReference type="EMBL" id="CALNXJ010000004">
    <property type="protein sequence ID" value="CAH3037603.1"/>
    <property type="molecule type" value="Genomic_DNA"/>
</dbReference>
<dbReference type="GO" id="GO:0015279">
    <property type="term" value="F:store-operated calcium channel activity"/>
    <property type="evidence" value="ECO:0007669"/>
    <property type="project" value="TreeGrafter"/>
</dbReference>
<accession>A0AAU9VY00</accession>
<evidence type="ECO:0000313" key="11">
    <source>
        <dbReference type="EMBL" id="CAH3037603.1"/>
    </source>
</evidence>
<keyword evidence="4 9" id="KW-1133">Transmembrane helix</keyword>
<dbReference type="GO" id="GO:0070679">
    <property type="term" value="F:inositol 1,4,5 trisphosphate binding"/>
    <property type="evidence" value="ECO:0007669"/>
    <property type="project" value="TreeGrafter"/>
</dbReference>
<keyword evidence="3 9" id="KW-0812">Transmembrane</keyword>
<gene>
    <name evidence="11" type="ORF">PMEA_00022219</name>
</gene>
<evidence type="ECO:0000256" key="7">
    <source>
        <dbReference type="ARBA" id="ARBA00023303"/>
    </source>
</evidence>
<feature type="domain" description="Ion transport" evidence="10">
    <location>
        <begin position="335"/>
        <end position="588"/>
    </location>
</feature>
<feature type="transmembrane region" description="Helical" evidence="9">
    <location>
        <begin position="560"/>
        <end position="581"/>
    </location>
</feature>
<keyword evidence="6 9" id="KW-0472">Membrane</keyword>
<dbReference type="GO" id="GO:0034703">
    <property type="term" value="C:cation channel complex"/>
    <property type="evidence" value="ECO:0007669"/>
    <property type="project" value="TreeGrafter"/>
</dbReference>
<name>A0AAU9VY00_9CNID</name>
<feature type="transmembrane region" description="Helical" evidence="9">
    <location>
        <begin position="432"/>
        <end position="457"/>
    </location>
</feature>
<comment type="caution">
    <text evidence="11">The sequence shown here is derived from an EMBL/GenBank/DDBJ whole genome shotgun (WGS) entry which is preliminary data.</text>
</comment>
<dbReference type="Pfam" id="PF00520">
    <property type="entry name" value="Ion_trans"/>
    <property type="match status" value="1"/>
</dbReference>
<dbReference type="Proteomes" id="UP001159428">
    <property type="component" value="Unassembled WGS sequence"/>
</dbReference>
<evidence type="ECO:0000259" key="10">
    <source>
        <dbReference type="Pfam" id="PF00520"/>
    </source>
</evidence>
<dbReference type="AlphaFoldDB" id="A0AAU9VY00"/>
<proteinExistence type="predicted"/>
<feature type="transmembrane region" description="Helical" evidence="9">
    <location>
        <begin position="620"/>
        <end position="639"/>
    </location>
</feature>
<feature type="transmembrane region" description="Helical" evidence="9">
    <location>
        <begin position="330"/>
        <end position="349"/>
    </location>
</feature>
<evidence type="ECO:0000256" key="5">
    <source>
        <dbReference type="ARBA" id="ARBA00023065"/>
    </source>
</evidence>
<reference evidence="11 12" key="1">
    <citation type="submission" date="2022-05" db="EMBL/GenBank/DDBJ databases">
        <authorList>
            <consortium name="Genoscope - CEA"/>
            <person name="William W."/>
        </authorList>
    </citation>
    <scope>NUCLEOTIDE SEQUENCE [LARGE SCALE GENOMIC DNA]</scope>
</reference>
<dbReference type="PANTHER" id="PTHR10117:SF54">
    <property type="entry name" value="TRANSIENT RECEPTOR POTENTIAL-GAMMA PROTEIN"/>
    <property type="match status" value="1"/>
</dbReference>
<dbReference type="GO" id="GO:0051480">
    <property type="term" value="P:regulation of cytosolic calcium ion concentration"/>
    <property type="evidence" value="ECO:0007669"/>
    <property type="project" value="TreeGrafter"/>
</dbReference>
<feature type="region of interest" description="Disordered" evidence="8">
    <location>
        <begin position="654"/>
        <end position="683"/>
    </location>
</feature>
<organism evidence="11 12">
    <name type="scientific">Pocillopora meandrina</name>
    <dbReference type="NCBI Taxonomy" id="46732"/>
    <lineage>
        <taxon>Eukaryota</taxon>
        <taxon>Metazoa</taxon>
        <taxon>Cnidaria</taxon>
        <taxon>Anthozoa</taxon>
        <taxon>Hexacorallia</taxon>
        <taxon>Scleractinia</taxon>
        <taxon>Astrocoeniina</taxon>
        <taxon>Pocilloporidae</taxon>
        <taxon>Pocillopora</taxon>
    </lineage>
</organism>
<dbReference type="PRINTS" id="PR01097">
    <property type="entry name" value="TRNSRECEPTRP"/>
</dbReference>
<evidence type="ECO:0000256" key="4">
    <source>
        <dbReference type="ARBA" id="ARBA00022989"/>
    </source>
</evidence>
<evidence type="ECO:0000256" key="2">
    <source>
        <dbReference type="ARBA" id="ARBA00022448"/>
    </source>
</evidence>
<feature type="compositionally biased region" description="Basic and acidic residues" evidence="8">
    <location>
        <begin position="18"/>
        <end position="30"/>
    </location>
</feature>
<dbReference type="InterPro" id="IPR005821">
    <property type="entry name" value="Ion_trans_dom"/>
</dbReference>
<keyword evidence="7" id="KW-0407">Ion channel</keyword>
<evidence type="ECO:0000256" key="8">
    <source>
        <dbReference type="SAM" id="MobiDB-lite"/>
    </source>
</evidence>
<feature type="region of interest" description="Disordered" evidence="8">
    <location>
        <begin position="1"/>
        <end position="30"/>
    </location>
</feature>
<evidence type="ECO:0000313" key="12">
    <source>
        <dbReference type="Proteomes" id="UP001159428"/>
    </source>
</evidence>
<feature type="transmembrane region" description="Helical" evidence="9">
    <location>
        <begin position="361"/>
        <end position="378"/>
    </location>
</feature>
<comment type="subcellular location">
    <subcellularLocation>
        <location evidence="1">Membrane</location>
        <topology evidence="1">Multi-pass membrane protein</topology>
    </subcellularLocation>
</comment>
<dbReference type="GO" id="GO:0005886">
    <property type="term" value="C:plasma membrane"/>
    <property type="evidence" value="ECO:0007669"/>
    <property type="project" value="TreeGrafter"/>
</dbReference>
<keyword evidence="2" id="KW-0813">Transport</keyword>
<evidence type="ECO:0000256" key="9">
    <source>
        <dbReference type="SAM" id="Phobius"/>
    </source>
</evidence>